<comment type="caution">
    <text evidence="2">The sequence shown here is derived from an EMBL/GenBank/DDBJ whole genome shotgun (WGS) entry which is preliminary data.</text>
</comment>
<gene>
    <name evidence="2" type="ORF">GCM10022419_011890</name>
</gene>
<organism evidence="2 3">
    <name type="scientific">Nonomuraea rosea</name>
    <dbReference type="NCBI Taxonomy" id="638574"/>
    <lineage>
        <taxon>Bacteria</taxon>
        <taxon>Bacillati</taxon>
        <taxon>Actinomycetota</taxon>
        <taxon>Actinomycetes</taxon>
        <taxon>Streptosporangiales</taxon>
        <taxon>Streptosporangiaceae</taxon>
        <taxon>Nonomuraea</taxon>
    </lineage>
</organism>
<protein>
    <submittedName>
        <fullName evidence="2">Uncharacterized protein</fullName>
    </submittedName>
</protein>
<dbReference type="Proteomes" id="UP001500630">
    <property type="component" value="Unassembled WGS sequence"/>
</dbReference>
<proteinExistence type="predicted"/>
<evidence type="ECO:0000313" key="3">
    <source>
        <dbReference type="Proteomes" id="UP001500630"/>
    </source>
</evidence>
<dbReference type="EMBL" id="BAABDQ010000002">
    <property type="protein sequence ID" value="GAA3534151.1"/>
    <property type="molecule type" value="Genomic_DNA"/>
</dbReference>
<accession>A0ABP6VFY4</accession>
<evidence type="ECO:0000313" key="2">
    <source>
        <dbReference type="EMBL" id="GAA3534151.1"/>
    </source>
</evidence>
<name>A0ABP6VFY4_9ACTN</name>
<feature type="region of interest" description="Disordered" evidence="1">
    <location>
        <begin position="1"/>
        <end position="39"/>
    </location>
</feature>
<sequence length="39" mass="4213">MTSKKLVSPQDGTHTATFRITSPGSRSKSVTFTMCPTQP</sequence>
<evidence type="ECO:0000256" key="1">
    <source>
        <dbReference type="SAM" id="MobiDB-lite"/>
    </source>
</evidence>
<keyword evidence="3" id="KW-1185">Reference proteome</keyword>
<reference evidence="3" key="1">
    <citation type="journal article" date="2019" name="Int. J. Syst. Evol. Microbiol.">
        <title>The Global Catalogue of Microorganisms (GCM) 10K type strain sequencing project: providing services to taxonomists for standard genome sequencing and annotation.</title>
        <authorList>
            <consortium name="The Broad Institute Genomics Platform"/>
            <consortium name="The Broad Institute Genome Sequencing Center for Infectious Disease"/>
            <person name="Wu L."/>
            <person name="Ma J."/>
        </authorList>
    </citation>
    <scope>NUCLEOTIDE SEQUENCE [LARGE SCALE GENOMIC DNA]</scope>
    <source>
        <strain evidence="3">JCM 17326</strain>
    </source>
</reference>